<gene>
    <name evidence="1" type="ORF">H2O64_00540</name>
</gene>
<protein>
    <submittedName>
        <fullName evidence="1">Uncharacterized protein</fullName>
    </submittedName>
</protein>
<comment type="caution">
    <text evidence="1">The sequence shown here is derived from an EMBL/GenBank/DDBJ whole genome shotgun (WGS) entry which is preliminary data.</text>
</comment>
<organism evidence="1 2">
    <name type="scientific">Kordia aestuariivivens</name>
    <dbReference type="NCBI Taxonomy" id="2759037"/>
    <lineage>
        <taxon>Bacteria</taxon>
        <taxon>Pseudomonadati</taxon>
        <taxon>Bacteroidota</taxon>
        <taxon>Flavobacteriia</taxon>
        <taxon>Flavobacteriales</taxon>
        <taxon>Flavobacteriaceae</taxon>
        <taxon>Kordia</taxon>
    </lineage>
</organism>
<accession>A0ABR7Q3P0</accession>
<reference evidence="1 2" key="1">
    <citation type="submission" date="2020-07" db="EMBL/GenBank/DDBJ databases">
        <title>Description of Kordia aestuariivivens sp. nov., isolated from a tidal flat.</title>
        <authorList>
            <person name="Park S."/>
            <person name="Yoon J.-H."/>
        </authorList>
    </citation>
    <scope>NUCLEOTIDE SEQUENCE [LARGE SCALE GENOMIC DNA]</scope>
    <source>
        <strain evidence="1 2">YSTF-M3</strain>
    </source>
</reference>
<sequence>MPAPIAVTKIFMIDNDKDPFYDKVIKVKYYNMDNKKYAFKAEGNSLNISYFQGDTEVQIGKAVRLNYNNYYVISSKEMNGVGYFTKDNDFVMEYYDPKTDDTKVLIFEDLNF</sequence>
<proteinExistence type="predicted"/>
<name>A0ABR7Q3P0_9FLAO</name>
<evidence type="ECO:0000313" key="2">
    <source>
        <dbReference type="Proteomes" id="UP000619238"/>
    </source>
</evidence>
<keyword evidence="2" id="KW-1185">Reference proteome</keyword>
<dbReference type="RefSeq" id="WP_187560183.1">
    <property type="nucleotide sequence ID" value="NZ_JACGWS010000001.1"/>
</dbReference>
<evidence type="ECO:0000313" key="1">
    <source>
        <dbReference type="EMBL" id="MBC8753138.1"/>
    </source>
</evidence>
<dbReference type="Proteomes" id="UP000619238">
    <property type="component" value="Unassembled WGS sequence"/>
</dbReference>
<dbReference type="EMBL" id="JACGWS010000001">
    <property type="protein sequence ID" value="MBC8753138.1"/>
    <property type="molecule type" value="Genomic_DNA"/>
</dbReference>